<evidence type="ECO:0000259" key="2">
    <source>
        <dbReference type="SMART" id="SM00922"/>
    </source>
</evidence>
<dbReference type="InterPro" id="IPR018110">
    <property type="entry name" value="Mandel_Rmase/mucon_lact_enz_CS"/>
</dbReference>
<keyword evidence="5" id="KW-1185">Reference proteome</keyword>
<evidence type="ECO:0000313" key="5">
    <source>
        <dbReference type="Proteomes" id="UP001219901"/>
    </source>
</evidence>
<dbReference type="PROSITE" id="PS00908">
    <property type="entry name" value="MR_MLE_1"/>
    <property type="match status" value="1"/>
</dbReference>
<dbReference type="Proteomes" id="UP001321249">
    <property type="component" value="Unassembled WGS sequence"/>
</dbReference>
<dbReference type="InterPro" id="IPR013341">
    <property type="entry name" value="Mandelate_racemase_N_dom"/>
</dbReference>
<dbReference type="Pfam" id="PF02746">
    <property type="entry name" value="MR_MLE_N"/>
    <property type="match status" value="1"/>
</dbReference>
<dbReference type="RefSeq" id="WP_342825054.1">
    <property type="nucleotide sequence ID" value="NZ_CP046146.1"/>
</dbReference>
<dbReference type="EMBL" id="WMBE01000002">
    <property type="protein sequence ID" value="MDG0867071.1"/>
    <property type="molecule type" value="Genomic_DNA"/>
</dbReference>
<organism evidence="4 5">
    <name type="scientific">Candidatus Lucifugimonas marina</name>
    <dbReference type="NCBI Taxonomy" id="3038979"/>
    <lineage>
        <taxon>Bacteria</taxon>
        <taxon>Bacillati</taxon>
        <taxon>Chloroflexota</taxon>
        <taxon>Dehalococcoidia</taxon>
        <taxon>SAR202 cluster</taxon>
        <taxon>Candidatus Lucifugimonadales</taxon>
        <taxon>Candidatus Lucifugimonadaceae</taxon>
        <taxon>Candidatus Lucifugimonas</taxon>
    </lineage>
</organism>
<sequence>MKITKVTPLMLDRYLLVQVETDAGITGLGESGAWGFLEASKSAIEKFGRYLVGEDPLRIEHHWQYMYRFSHFRGAAIMGALSAIDIALWDIMGKHFDTPVHQLLGGKVRDKARVYYHVFGDTTEVLTEGIVDAKERGFTAVGHLTPFLDEDRDVPYFKTHADKIGDAIETVRGYREAVGTGVDLCIEIHRRMTPTEAVQLGLGIEEFHPYFFEDPVTPDNFDEMEYVASKINIPIATGERYSSIWEFEMALSKNAVQYVRPDVCLVGGISGGRKIAALAEARHVGVVPHNPLSPVSTAACLQIAATAPNFALQEYPIGEDVPPKSNMVTGMAEHDGNGYLTISDAPGIGLELKPGAIENCPETPREVITRLHADGSVIDQ</sequence>
<dbReference type="InterPro" id="IPR036849">
    <property type="entry name" value="Enolase-like_C_sf"/>
</dbReference>
<dbReference type="SFLD" id="SFLDS00001">
    <property type="entry name" value="Enolase"/>
    <property type="match status" value="1"/>
</dbReference>
<feature type="domain" description="Mandelate racemase/muconate lactonizing enzyme C-terminal" evidence="2">
    <location>
        <begin position="123"/>
        <end position="234"/>
    </location>
</feature>
<dbReference type="GO" id="GO:0009063">
    <property type="term" value="P:amino acid catabolic process"/>
    <property type="evidence" value="ECO:0007669"/>
    <property type="project" value="InterPro"/>
</dbReference>
<proteinExistence type="predicted"/>
<dbReference type="SFLD" id="SFLDG00179">
    <property type="entry name" value="mandelate_racemase"/>
    <property type="match status" value="1"/>
</dbReference>
<dbReference type="Gene3D" id="3.30.390.10">
    <property type="entry name" value="Enolase-like, N-terminal domain"/>
    <property type="match status" value="1"/>
</dbReference>
<reference evidence="5" key="3">
    <citation type="submission" date="2023-06" db="EMBL/GenBank/DDBJ databases">
        <title>Pangenomics reveal diversification of enzyme families and niche specialization in globally abundant SAR202 bacteria.</title>
        <authorList>
            <person name="Saw J.H.W."/>
        </authorList>
    </citation>
    <scope>NUCLEOTIDE SEQUENCE [LARGE SCALE GENOMIC DNA]</scope>
    <source>
        <strain evidence="5">JH1073</strain>
    </source>
</reference>
<evidence type="ECO:0000313" key="4">
    <source>
        <dbReference type="EMBL" id="WFG38484.1"/>
    </source>
</evidence>
<keyword evidence="1" id="KW-0456">Lyase</keyword>
<evidence type="ECO:0000313" key="6">
    <source>
        <dbReference type="Proteomes" id="UP001321249"/>
    </source>
</evidence>
<evidence type="ECO:0000313" key="3">
    <source>
        <dbReference type="EMBL" id="MDG0867071.1"/>
    </source>
</evidence>
<dbReference type="Gene3D" id="3.20.20.120">
    <property type="entry name" value="Enolase-like C-terminal domain"/>
    <property type="match status" value="1"/>
</dbReference>
<reference evidence="5 6" key="1">
    <citation type="submission" date="2019-11" db="EMBL/GenBank/DDBJ databases">
        <authorList>
            <person name="Cho J.-C."/>
        </authorList>
    </citation>
    <scope>NUCLEOTIDE SEQUENCE [LARGE SCALE GENOMIC DNA]</scope>
    <source>
        <strain evidence="4 5">JH1073</strain>
        <strain evidence="3 6">JH702</strain>
    </source>
</reference>
<dbReference type="SUPFAM" id="SSF54826">
    <property type="entry name" value="Enolase N-terminal domain-like"/>
    <property type="match status" value="1"/>
</dbReference>
<dbReference type="InterPro" id="IPR029017">
    <property type="entry name" value="Enolase-like_N"/>
</dbReference>
<dbReference type="InterPro" id="IPR013342">
    <property type="entry name" value="Mandelate_racemase_C"/>
</dbReference>
<dbReference type="PANTHER" id="PTHR48080">
    <property type="entry name" value="D-GALACTONATE DEHYDRATASE-RELATED"/>
    <property type="match status" value="1"/>
</dbReference>
<name>A0AAJ5ZC06_9CHLR</name>
<dbReference type="CDD" id="cd03316">
    <property type="entry name" value="MR_like"/>
    <property type="match status" value="1"/>
</dbReference>
<protein>
    <submittedName>
        <fullName evidence="4">Galactokinase</fullName>
    </submittedName>
</protein>
<dbReference type="InterPro" id="IPR034593">
    <property type="entry name" value="DgoD-like"/>
</dbReference>
<dbReference type="Pfam" id="PF13378">
    <property type="entry name" value="MR_MLE_C"/>
    <property type="match status" value="1"/>
</dbReference>
<dbReference type="SMART" id="SM00922">
    <property type="entry name" value="MR_MLE"/>
    <property type="match status" value="1"/>
</dbReference>
<dbReference type="Proteomes" id="UP001219901">
    <property type="component" value="Chromosome"/>
</dbReference>
<dbReference type="InterPro" id="IPR029065">
    <property type="entry name" value="Enolase_C-like"/>
</dbReference>
<dbReference type="GO" id="GO:0016829">
    <property type="term" value="F:lyase activity"/>
    <property type="evidence" value="ECO:0007669"/>
    <property type="project" value="UniProtKB-KW"/>
</dbReference>
<accession>A0AAJ5ZC06</accession>
<dbReference type="EMBL" id="CP046147">
    <property type="protein sequence ID" value="WFG38484.1"/>
    <property type="molecule type" value="Genomic_DNA"/>
</dbReference>
<reference evidence="4" key="2">
    <citation type="journal article" date="2023" name="Nat. Commun.">
        <title>Cultivation of marine bacteria of the SAR202 clade.</title>
        <authorList>
            <person name="Lim Y."/>
            <person name="Seo J.H."/>
            <person name="Giovannoni S.J."/>
            <person name="Kang I."/>
            <person name="Cho J.C."/>
        </authorList>
    </citation>
    <scope>NUCLEOTIDE SEQUENCE</scope>
    <source>
        <strain evidence="4">JH1073</strain>
    </source>
</reference>
<evidence type="ECO:0000256" key="1">
    <source>
        <dbReference type="ARBA" id="ARBA00023239"/>
    </source>
</evidence>
<dbReference type="AlphaFoldDB" id="A0AAJ5ZC06"/>
<dbReference type="SUPFAM" id="SSF51604">
    <property type="entry name" value="Enolase C-terminal domain-like"/>
    <property type="match status" value="1"/>
</dbReference>
<gene>
    <name evidence="3" type="ORF">GKO46_08290</name>
    <name evidence="4" type="ORF">GKO48_02295</name>
</gene>
<dbReference type="PANTHER" id="PTHR48080:SF2">
    <property type="entry name" value="D-GALACTONATE DEHYDRATASE"/>
    <property type="match status" value="1"/>
</dbReference>